<dbReference type="AlphaFoldDB" id="W2L2W4"/>
<sequence>MNDCTSDTCFAESCVGFLPTTEATLRRSGSCSANFFILLISASFIGVVFRFTLERSTVFPEAVFSLVISSFCPARIWILPMLRFFPDNFFTTARFDGFLNMDFGLRALKIPLSSLVEPPLPPVAPLRCRSSFSFTRTLPSAPVKPSTRATTKTRSRTWTHRNRMGGSRLRNDGRTSQ</sequence>
<evidence type="ECO:0000256" key="1">
    <source>
        <dbReference type="SAM" id="MobiDB-lite"/>
    </source>
</evidence>
<evidence type="ECO:0000256" key="2">
    <source>
        <dbReference type="SAM" id="Phobius"/>
    </source>
</evidence>
<accession>W2L2W4</accession>
<name>W2L2W4_PHYNI</name>
<reference evidence="3" key="1">
    <citation type="submission" date="2013-11" db="EMBL/GenBank/DDBJ databases">
        <title>The Genome Sequence of Phytophthora parasitica CHvinca01.</title>
        <authorList>
            <consortium name="The Broad Institute Genomics Platform"/>
            <person name="Russ C."/>
            <person name="Tyler B."/>
            <person name="Panabieres F."/>
            <person name="Shan W."/>
            <person name="Tripathy S."/>
            <person name="Grunwald N."/>
            <person name="Machado M."/>
            <person name="Johnson C.S."/>
            <person name="Arredondo F."/>
            <person name="Hong C."/>
            <person name="Coffey M."/>
            <person name="Young S.K."/>
            <person name="Zeng Q."/>
            <person name="Gargeya S."/>
            <person name="Fitzgerald M."/>
            <person name="Abouelleil A."/>
            <person name="Alvarado L."/>
            <person name="Chapman S.B."/>
            <person name="Gainer-Dewar J."/>
            <person name="Goldberg J."/>
            <person name="Griggs A."/>
            <person name="Gujja S."/>
            <person name="Hansen M."/>
            <person name="Howarth C."/>
            <person name="Imamovic A."/>
            <person name="Ireland A."/>
            <person name="Larimer J."/>
            <person name="McCowan C."/>
            <person name="Murphy C."/>
            <person name="Pearson M."/>
            <person name="Poon T.W."/>
            <person name="Priest M."/>
            <person name="Roberts A."/>
            <person name="Saif S."/>
            <person name="Shea T."/>
            <person name="Sykes S."/>
            <person name="Wortman J."/>
            <person name="Nusbaum C."/>
            <person name="Birren B."/>
        </authorList>
    </citation>
    <scope>NUCLEOTIDE SEQUENCE [LARGE SCALE GENOMIC DNA]</scope>
    <source>
        <strain evidence="3">CHvinca01</strain>
    </source>
</reference>
<feature type="transmembrane region" description="Helical" evidence="2">
    <location>
        <begin position="59"/>
        <end position="78"/>
    </location>
</feature>
<dbReference type="Proteomes" id="UP000054423">
    <property type="component" value="Unassembled WGS sequence"/>
</dbReference>
<gene>
    <name evidence="3" type="ORF">L917_10423</name>
</gene>
<dbReference type="EMBL" id="KI680202">
    <property type="protein sequence ID" value="ETL90970.1"/>
    <property type="molecule type" value="Genomic_DNA"/>
</dbReference>
<feature type="region of interest" description="Disordered" evidence="1">
    <location>
        <begin position="139"/>
        <end position="177"/>
    </location>
</feature>
<evidence type="ECO:0000313" key="3">
    <source>
        <dbReference type="EMBL" id="ETL90970.1"/>
    </source>
</evidence>
<keyword evidence="2" id="KW-0812">Transmembrane</keyword>
<feature type="compositionally biased region" description="Basic residues" evidence="1">
    <location>
        <begin position="151"/>
        <end position="163"/>
    </location>
</feature>
<proteinExistence type="predicted"/>
<protein>
    <submittedName>
        <fullName evidence="3">Uncharacterized protein</fullName>
    </submittedName>
</protein>
<organism evidence="3">
    <name type="scientific">Phytophthora nicotianae</name>
    <name type="common">Potato buckeye rot agent</name>
    <name type="synonym">Phytophthora parasitica</name>
    <dbReference type="NCBI Taxonomy" id="4792"/>
    <lineage>
        <taxon>Eukaryota</taxon>
        <taxon>Sar</taxon>
        <taxon>Stramenopiles</taxon>
        <taxon>Oomycota</taxon>
        <taxon>Peronosporomycetes</taxon>
        <taxon>Peronosporales</taxon>
        <taxon>Peronosporaceae</taxon>
        <taxon>Phytophthora</taxon>
    </lineage>
</organism>
<feature type="transmembrane region" description="Helical" evidence="2">
    <location>
        <begin position="35"/>
        <end position="53"/>
    </location>
</feature>
<keyword evidence="2" id="KW-0472">Membrane</keyword>
<keyword evidence="2" id="KW-1133">Transmembrane helix</keyword>